<proteinExistence type="predicted"/>
<accession>A0A811YVS7</accession>
<evidence type="ECO:0000313" key="2">
    <source>
        <dbReference type="EMBL" id="CAD7680540.1"/>
    </source>
</evidence>
<feature type="compositionally biased region" description="Pro residues" evidence="1">
    <location>
        <begin position="361"/>
        <end position="372"/>
    </location>
</feature>
<reference evidence="2" key="1">
    <citation type="submission" date="2020-12" db="EMBL/GenBank/DDBJ databases">
        <authorList>
            <consortium name="Molecular Ecology Group"/>
        </authorList>
    </citation>
    <scope>NUCLEOTIDE SEQUENCE</scope>
    <source>
        <strain evidence="2">TBG_1078</strain>
    </source>
</reference>
<dbReference type="Proteomes" id="UP000645828">
    <property type="component" value="Unassembled WGS sequence"/>
</dbReference>
<dbReference type="AlphaFoldDB" id="A0A811YVS7"/>
<dbReference type="Gene3D" id="1.20.870.10">
    <property type="entry name" value="Son of sevenless (SoS) protein Chain: S domain 1"/>
    <property type="match status" value="1"/>
</dbReference>
<gene>
    <name evidence="2" type="ORF">NYPRO_LOCUS13332</name>
</gene>
<dbReference type="SUPFAM" id="SSF48366">
    <property type="entry name" value="Ras GEF"/>
    <property type="match status" value="1"/>
</dbReference>
<evidence type="ECO:0000313" key="3">
    <source>
        <dbReference type="Proteomes" id="UP000645828"/>
    </source>
</evidence>
<feature type="region of interest" description="Disordered" evidence="1">
    <location>
        <begin position="293"/>
        <end position="327"/>
    </location>
</feature>
<protein>
    <submittedName>
        <fullName evidence="2">(raccoon dog) hypothetical protein</fullName>
    </submittedName>
</protein>
<organism evidence="2 3">
    <name type="scientific">Nyctereutes procyonoides</name>
    <name type="common">Raccoon dog</name>
    <name type="synonym">Canis procyonoides</name>
    <dbReference type="NCBI Taxonomy" id="34880"/>
    <lineage>
        <taxon>Eukaryota</taxon>
        <taxon>Metazoa</taxon>
        <taxon>Chordata</taxon>
        <taxon>Craniata</taxon>
        <taxon>Vertebrata</taxon>
        <taxon>Euteleostomi</taxon>
        <taxon>Mammalia</taxon>
        <taxon>Eutheria</taxon>
        <taxon>Laurasiatheria</taxon>
        <taxon>Carnivora</taxon>
        <taxon>Caniformia</taxon>
        <taxon>Canidae</taxon>
        <taxon>Nyctereutes</taxon>
    </lineage>
</organism>
<dbReference type="EMBL" id="CAJHUB010000749">
    <property type="protein sequence ID" value="CAD7680540.1"/>
    <property type="molecule type" value="Genomic_DNA"/>
</dbReference>
<comment type="caution">
    <text evidence="2">The sequence shown here is derived from an EMBL/GenBank/DDBJ whole genome shotgun (WGS) entry which is preliminary data.</text>
</comment>
<sequence>MFPYHFPSFEQRQEPQGCGCFECWRRWCHRQTQRLREFFRRRRRRSTRDKGQWRRREEEDIPHTPVVTRKEPSTANRGLKGFKVVWRLQCRLHVPSVPPQDERASALRRHRISPITPSRRELLKQQVQDLVPALLRLDNLSIFEFLENYTEFGTTEEVLDLLFAKYRYIMNSSKKEGIRDQWEMWTRSSTGLRQPRAGGRGPRFLQGFPGTPLCAGALSSDASAHLSLPRAMSSFLTIWLDYYEEDFHDPPEFPALTKLLKFTGQYVPGSVLDCRAERYLLRFINLHQAEFEDGDDTLSSDPEQHPEPPQERARASTVGPAAPSGSQGMELVPAAGAEGVARALMPAVVYKARHVVVRPLNPCPDPEEPPAPLGALEAEGAPPPAIEVIDVPEQPPH</sequence>
<dbReference type="InterPro" id="IPR023578">
    <property type="entry name" value="Ras_GEF_dom_sf"/>
</dbReference>
<keyword evidence="3" id="KW-1185">Reference proteome</keyword>
<evidence type="ECO:0000256" key="1">
    <source>
        <dbReference type="SAM" id="MobiDB-lite"/>
    </source>
</evidence>
<feature type="region of interest" description="Disordered" evidence="1">
    <location>
        <begin position="361"/>
        <end position="397"/>
    </location>
</feature>
<name>A0A811YVS7_NYCPR</name>
<feature type="compositionally biased region" description="Basic and acidic residues" evidence="1">
    <location>
        <begin position="302"/>
        <end position="314"/>
    </location>
</feature>
<dbReference type="PANTHER" id="PTHR46793:SF3">
    <property type="entry name" value="RIKEN CDNA 4930596D02 GENE"/>
    <property type="match status" value="1"/>
</dbReference>
<dbReference type="PANTHER" id="PTHR46793">
    <property type="entry name" value="1700018F24RIK PROTEIN-RELATED-RELATED"/>
    <property type="match status" value="1"/>
</dbReference>